<keyword evidence="2" id="KW-1185">Reference proteome</keyword>
<dbReference type="PANTHER" id="PTHR44147:SF2">
    <property type="entry name" value="DEHYDROGENASE_REDUCTASE SDR FAMILY MEMBER 1"/>
    <property type="match status" value="1"/>
</dbReference>
<dbReference type="Proteomes" id="UP001500979">
    <property type="component" value="Unassembled WGS sequence"/>
</dbReference>
<accession>A0ABN3VBP7</accession>
<protein>
    <submittedName>
        <fullName evidence="1">SDR family oxidoreductase</fullName>
    </submittedName>
</protein>
<comment type="caution">
    <text evidence="1">The sequence shown here is derived from an EMBL/GenBank/DDBJ whole genome shotgun (WGS) entry which is preliminary data.</text>
</comment>
<dbReference type="Pfam" id="PF00106">
    <property type="entry name" value="adh_short"/>
    <property type="match status" value="1"/>
</dbReference>
<gene>
    <name evidence="1" type="ORF">GCM10010470_22700</name>
</gene>
<proteinExistence type="predicted"/>
<dbReference type="InterPro" id="IPR002347">
    <property type="entry name" value="SDR_fam"/>
</dbReference>
<organism evidence="1 2">
    <name type="scientific">Saccharopolyspora taberi</name>
    <dbReference type="NCBI Taxonomy" id="60895"/>
    <lineage>
        <taxon>Bacteria</taxon>
        <taxon>Bacillati</taxon>
        <taxon>Actinomycetota</taxon>
        <taxon>Actinomycetes</taxon>
        <taxon>Pseudonocardiales</taxon>
        <taxon>Pseudonocardiaceae</taxon>
        <taxon>Saccharopolyspora</taxon>
    </lineage>
</organism>
<evidence type="ECO:0000313" key="1">
    <source>
        <dbReference type="EMBL" id="GAA2787699.1"/>
    </source>
</evidence>
<sequence length="311" mass="33704">MEFMPDTSAPDLRGKIALVAGASRGAGRGIAVQLGAAGATVYVTGRTTREQRSEYDRPETIEETAELVTAAGGTGIAVPTDHLAPEQVRALAERIDTEQGRLDVLVNDVWGGEKLFAFDTPVWEHDLDKGLRLLRLGVETHAITSHFLLPLLVRQPGGLVVEMTDGTSAYNTTHYRNSYFYDLVKNSVLRMAFVQAHELKPHGGTAVALTPGWLRSEMMLDGFGVTEDNWRDALTTVPHFCISESPAYVGRAVVALAGDADVARRNGQSLSSGQLAQEYGFTDLDGSQPDCWRYLVEVEGAGKPADPTGYR</sequence>
<dbReference type="SUPFAM" id="SSF51735">
    <property type="entry name" value="NAD(P)-binding Rossmann-fold domains"/>
    <property type="match status" value="1"/>
</dbReference>
<dbReference type="InterPro" id="IPR036291">
    <property type="entry name" value="NAD(P)-bd_dom_sf"/>
</dbReference>
<dbReference type="NCBIfam" id="NF006159">
    <property type="entry name" value="PRK08303.1"/>
    <property type="match status" value="1"/>
</dbReference>
<dbReference type="Gene3D" id="3.40.50.720">
    <property type="entry name" value="NAD(P)-binding Rossmann-like Domain"/>
    <property type="match status" value="1"/>
</dbReference>
<dbReference type="EMBL" id="BAAAUX010000011">
    <property type="protein sequence ID" value="GAA2787699.1"/>
    <property type="molecule type" value="Genomic_DNA"/>
</dbReference>
<dbReference type="PRINTS" id="PR00081">
    <property type="entry name" value="GDHRDH"/>
</dbReference>
<name>A0ABN3VBP7_9PSEU</name>
<dbReference type="PANTHER" id="PTHR44147">
    <property type="entry name" value="DEHYDROGENASE/REDUCTASE SDR FAMILY MEMBER 1"/>
    <property type="match status" value="1"/>
</dbReference>
<reference evidence="1 2" key="1">
    <citation type="journal article" date="2019" name="Int. J. Syst. Evol. Microbiol.">
        <title>The Global Catalogue of Microorganisms (GCM) 10K type strain sequencing project: providing services to taxonomists for standard genome sequencing and annotation.</title>
        <authorList>
            <consortium name="The Broad Institute Genomics Platform"/>
            <consortium name="The Broad Institute Genome Sequencing Center for Infectious Disease"/>
            <person name="Wu L."/>
            <person name="Ma J."/>
        </authorList>
    </citation>
    <scope>NUCLEOTIDE SEQUENCE [LARGE SCALE GENOMIC DNA]</scope>
    <source>
        <strain evidence="1 2">JCM 9383</strain>
    </source>
</reference>
<evidence type="ECO:0000313" key="2">
    <source>
        <dbReference type="Proteomes" id="UP001500979"/>
    </source>
</evidence>